<keyword evidence="3" id="KW-1185">Reference proteome</keyword>
<organism evidence="2 3">
    <name type="scientific">Cellulomonas chitinilytica</name>
    <dbReference type="NCBI Taxonomy" id="398759"/>
    <lineage>
        <taxon>Bacteria</taxon>
        <taxon>Bacillati</taxon>
        <taxon>Actinomycetota</taxon>
        <taxon>Actinomycetes</taxon>
        <taxon>Micrococcales</taxon>
        <taxon>Cellulomonadaceae</taxon>
        <taxon>Cellulomonas</taxon>
    </lineage>
</organism>
<name>A0A919NZE9_9CELL</name>
<keyword evidence="1" id="KW-1133">Transmembrane helix</keyword>
<dbReference type="AlphaFoldDB" id="A0A919NZE9"/>
<evidence type="ECO:0000313" key="3">
    <source>
        <dbReference type="Proteomes" id="UP000632740"/>
    </source>
</evidence>
<keyword evidence="1" id="KW-0472">Membrane</keyword>
<evidence type="ECO:0000313" key="2">
    <source>
        <dbReference type="EMBL" id="GIG20382.1"/>
    </source>
</evidence>
<feature type="transmembrane region" description="Helical" evidence="1">
    <location>
        <begin position="21"/>
        <end position="43"/>
    </location>
</feature>
<protein>
    <recommendedName>
        <fullName evidence="4">Prepilin-type N-terminal cleavage/methylation domain-containing protein</fullName>
    </recommendedName>
</protein>
<dbReference type="InterPro" id="IPR012902">
    <property type="entry name" value="N_methyl_site"/>
</dbReference>
<comment type="caution">
    <text evidence="2">The sequence shown here is derived from an EMBL/GenBank/DDBJ whole genome shotgun (WGS) entry which is preliminary data.</text>
</comment>
<sequence>MIAALRRRVAGTDRGSSLTEMLVTMLVFAVILAATGALTIGFMRTNAQTVNLQDQVDAGRTAVETMSKTLRTAVMPNQMTTCTPTCNQDAFVVGQNFSVKFYANINNPGNVIGPSQVTYTVVTSGADKGKLIEKIQVHDPFVGADTNYLYCDADAVGATAACKARVKTRVVARGVQVSGPAVFSYYKPGAGSPLTPGASGLTGTELSSVLAVELSVTVQAGKSNLAAPTTYIQRITLPNAQSVLRKKEEAATP</sequence>
<reference evidence="2" key="1">
    <citation type="submission" date="2021-01" db="EMBL/GenBank/DDBJ databases">
        <title>Whole genome shotgun sequence of Cellulomonas chitinilytica NBRC 110799.</title>
        <authorList>
            <person name="Komaki H."/>
            <person name="Tamura T."/>
        </authorList>
    </citation>
    <scope>NUCLEOTIDE SEQUENCE</scope>
    <source>
        <strain evidence="2">NBRC 110799</strain>
    </source>
</reference>
<accession>A0A919NZE9</accession>
<dbReference type="Proteomes" id="UP000632740">
    <property type="component" value="Unassembled WGS sequence"/>
</dbReference>
<gene>
    <name evidence="2" type="ORF">Cch01nite_11060</name>
</gene>
<proteinExistence type="predicted"/>
<dbReference type="NCBIfam" id="TIGR02532">
    <property type="entry name" value="IV_pilin_GFxxxE"/>
    <property type="match status" value="1"/>
</dbReference>
<keyword evidence="1" id="KW-0812">Transmembrane</keyword>
<evidence type="ECO:0008006" key="4">
    <source>
        <dbReference type="Google" id="ProtNLM"/>
    </source>
</evidence>
<dbReference type="EMBL" id="BONK01000003">
    <property type="protein sequence ID" value="GIG20382.1"/>
    <property type="molecule type" value="Genomic_DNA"/>
</dbReference>
<evidence type="ECO:0000256" key="1">
    <source>
        <dbReference type="SAM" id="Phobius"/>
    </source>
</evidence>